<name>A0A1L3KNH6_9RHAB</name>
<evidence type="ECO:0000256" key="1">
    <source>
        <dbReference type="SAM" id="MobiDB-lite"/>
    </source>
</evidence>
<organism evidence="2">
    <name type="scientific">Xinzhou nematode virus 4</name>
    <dbReference type="NCBI Taxonomy" id="1923772"/>
    <lineage>
        <taxon>Viruses</taxon>
        <taxon>Riboviria</taxon>
        <taxon>Orthornavirae</taxon>
        <taxon>Negarnaviricota</taxon>
        <taxon>Haploviricotina</taxon>
        <taxon>Monjiviricetes</taxon>
        <taxon>Mononegavirales</taxon>
        <taxon>Rhabdoviridae</taxon>
        <taxon>Alpharhabdovirinae</taxon>
        <taxon>Alphanemrhavirus</taxon>
        <taxon>Alphanemrhavirus xinzhou</taxon>
    </lineage>
</organism>
<reference evidence="2" key="1">
    <citation type="journal article" date="2016" name="Nature">
        <title>Redefining the invertebrate RNA virosphere.</title>
        <authorList>
            <person name="Shi M."/>
            <person name="Lin X.D."/>
            <person name="Tian J.H."/>
            <person name="Chen L.J."/>
            <person name="Chen X."/>
            <person name="Li C.X."/>
            <person name="Qin X.C."/>
            <person name="Li J."/>
            <person name="Cao J.P."/>
            <person name="Eden J.S."/>
            <person name="Buchmann J."/>
            <person name="Wang W."/>
            <person name="Xu J."/>
            <person name="Holmes E.C."/>
            <person name="Zhang Y.Z."/>
        </authorList>
    </citation>
    <scope>NUCLEOTIDE SEQUENCE [LARGE SCALE GENOMIC DNA]</scope>
    <source>
        <strain evidence="2">XZSJSC65771</strain>
    </source>
</reference>
<dbReference type="KEGG" id="vg:30999524"/>
<accession>A0A1L3KNH6</accession>
<feature type="compositionally biased region" description="Basic residues" evidence="1">
    <location>
        <begin position="1"/>
        <end position="12"/>
    </location>
</feature>
<dbReference type="EMBL" id="KX884462">
    <property type="protein sequence ID" value="APG78855.1"/>
    <property type="molecule type" value="Genomic_RNA"/>
</dbReference>
<keyword evidence="3" id="KW-1185">Reference proteome</keyword>
<dbReference type="OrthoDB" id="38443at10239"/>
<protein>
    <submittedName>
        <fullName evidence="2">Uncharacterized protein</fullName>
    </submittedName>
</protein>
<dbReference type="RefSeq" id="YP_009344987.1">
    <property type="nucleotide sequence ID" value="NC_033705.1"/>
</dbReference>
<feature type="region of interest" description="Disordered" evidence="1">
    <location>
        <begin position="1"/>
        <end position="33"/>
    </location>
</feature>
<sequence>MLSKFKGSKKGKPGKENPPGSSRETSADVSVGWDTPPNLGIPTSASSQSPTVYSVESEQHHLLRLEVECHLVIRASKALTIKDLAGHINHLFDHYCGQMGLYDVSNILLCGSLSNVRAKATRIQSMPVEYSSDIVTVIELMTVGNKAPLLLNPAECSADWTSIGINHKTEWHFQAVMKLTTTPGVSLLKVAGSKFYNVVAFSSVPHTYNSVTGMLTLL</sequence>
<evidence type="ECO:0000313" key="2">
    <source>
        <dbReference type="EMBL" id="APG78855.1"/>
    </source>
</evidence>
<dbReference type="GeneID" id="30999524"/>
<evidence type="ECO:0000313" key="3">
    <source>
        <dbReference type="Proteomes" id="UP000203743"/>
    </source>
</evidence>
<dbReference type="Proteomes" id="UP000203743">
    <property type="component" value="Segment"/>
</dbReference>
<proteinExistence type="predicted"/>